<reference evidence="5" key="2">
    <citation type="journal article" date="2016" name="Genome Announc.">
        <title>Draft Genome Sequences of Two Novel Amoeba-Resistant Intranuclear Bacteria, 'Candidatus Berkiella cookevillensis' and 'Candidatus Berkiella aquae'.</title>
        <authorList>
            <person name="Mehari Y.T."/>
            <person name="Arivett B.A."/>
            <person name="Farone A.L."/>
            <person name="Gunderson J.H."/>
            <person name="Farone M.B."/>
        </authorList>
    </citation>
    <scope>NUCLEOTIDE SEQUENCE</scope>
    <source>
        <strain evidence="5">HT99</strain>
    </source>
</reference>
<evidence type="ECO:0000256" key="2">
    <source>
        <dbReference type="SAM" id="Phobius"/>
    </source>
</evidence>
<protein>
    <submittedName>
        <fullName evidence="5">Conjugal transfer protein TraG N-terminal domain-containing protein</fullName>
    </submittedName>
</protein>
<keyword evidence="2" id="KW-0472">Membrane</keyword>
<organism evidence="4">
    <name type="scientific">Candidatus Berkiella aquae</name>
    <dbReference type="NCBI Taxonomy" id="295108"/>
    <lineage>
        <taxon>Bacteria</taxon>
        <taxon>Pseudomonadati</taxon>
        <taxon>Pseudomonadota</taxon>
        <taxon>Gammaproteobacteria</taxon>
        <taxon>Candidatus Berkiellales</taxon>
        <taxon>Candidatus Berkiellaceae</taxon>
        <taxon>Candidatus Berkiella</taxon>
    </lineage>
</organism>
<keyword evidence="2" id="KW-1133">Transmembrane helix</keyword>
<feature type="transmembrane region" description="Helical" evidence="2">
    <location>
        <begin position="33"/>
        <end position="50"/>
    </location>
</feature>
<evidence type="ECO:0000313" key="5">
    <source>
        <dbReference type="EMBL" id="MCS5712877.1"/>
    </source>
</evidence>
<dbReference type="PATRIC" id="fig|1590043.3.peg.2867"/>
<feature type="region of interest" description="Disordered" evidence="1">
    <location>
        <begin position="660"/>
        <end position="688"/>
    </location>
</feature>
<feature type="transmembrane region" description="Helical" evidence="2">
    <location>
        <begin position="335"/>
        <end position="361"/>
    </location>
</feature>
<feature type="compositionally biased region" description="Basic and acidic residues" evidence="1">
    <location>
        <begin position="602"/>
        <end position="621"/>
    </location>
</feature>
<evidence type="ECO:0000313" key="4">
    <source>
        <dbReference type="EMBL" id="KRG19162.1"/>
    </source>
</evidence>
<keyword evidence="6" id="KW-1185">Reference proteome</keyword>
<accession>A0A0Q9YPG5</accession>
<keyword evidence="2" id="KW-0812">Transmembrane</keyword>
<feature type="transmembrane region" description="Helical" evidence="2">
    <location>
        <begin position="416"/>
        <end position="435"/>
    </location>
</feature>
<sequence length="853" mass="93100">MAFEIITYGAGPYLDNVFNGIAGIAKSDDYGTILNFAVLFAVVAVAYYSILKGNVVILSKWFLGYTLAYSLLFVPKAEIVIIDRIYGDTPRIVKNVPFGVASVAHFSSHIGDAITRLFESAFSAPDDVKYHRTGMMMASTMIEKTAFMPITDEKFSKNMRNFIHQCVVFEAIRGKKYTIDDLKKSNDIWGLVSKNASKAHAFPYNNEIITCYTGAQTLSKEWDEQIRKVKSIYSNRYYRSADTSQIASGLFLSHLPGAYNYLLGISRTAEEILHQQLMMQSIIDGVDSFASETGSAAALQQFAASRAKIQQHASYTIVGQLALEKLPLMRAIFECLLYGIFPIVFLLILLPQGGSICLLYIKSLFWVHSWGPIFALLNVFFSYAAKIATVSAATTSGGVGICLDTLPGIYDVNAKIAAFAGFMSSFIPILTWSIFKNGPGVLANMSASLFGINQSSAMAAAEEATTGNLRYGNTDINNHSFNNLNANKYDTNASYSAGAFRMQSTDMVHYTSAPSGEIIADSSGAISRMGTHINEAETMRMITGQQSTISQQIASQQQVSFEERAAASLAATAVLGKHLSEETSSSTSFSTNEANAIAEYSKNSHEQVARQAHSEGKSDVMGDQKSLTKFIRGSVGVGGSGLLGIKGMIDLGAEANSRSYHDQSTSVSDQVSNDLSDSSGQGRSQESSFRVLAEELQRRGDSYGANLAYRADAAFQEAHSSAISWQQSVGESQAWGELASQQKELSSSASFNWDQELLTRVAKMPAPGANEPMGEMQAAQVLNNPHLANEYSAKAIKEMLDEKVKARVQGININQEKGKLDTMYQQKKVNLKDDFQQNANKIKNDYEELTEVL</sequence>
<feature type="domain" description="TraG N-terminal Proteobacteria" evidence="3">
    <location>
        <begin position="4"/>
        <end position="456"/>
    </location>
</feature>
<dbReference type="RefSeq" id="WP_075067422.1">
    <property type="nucleotide sequence ID" value="NZ_LKAJ02000003.1"/>
</dbReference>
<evidence type="ECO:0000256" key="1">
    <source>
        <dbReference type="SAM" id="MobiDB-lite"/>
    </source>
</evidence>
<dbReference type="AlphaFoldDB" id="A0A0Q9YPG5"/>
<dbReference type="EMBL" id="LKAJ02000003">
    <property type="protein sequence ID" value="MCS5712877.1"/>
    <property type="molecule type" value="Genomic_DNA"/>
</dbReference>
<reference evidence="4" key="1">
    <citation type="submission" date="2015-09" db="EMBL/GenBank/DDBJ databases">
        <title>Draft Genome Sequences of Two Novel Amoeba-resistant Intranuclear Bacteria, Candidatus Berkiella cookevillensis and Candidatus Berkiella aquae.</title>
        <authorList>
            <person name="Mehari Y.T."/>
            <person name="Arivett B.A."/>
            <person name="Farone A.L."/>
            <person name="Gunderson J.H."/>
            <person name="Farone M.B."/>
        </authorList>
    </citation>
    <scope>NUCLEOTIDE SEQUENCE [LARGE SCALE GENOMIC DNA]</scope>
    <source>
        <strain evidence="4">HT99</strain>
    </source>
</reference>
<dbReference type="Pfam" id="PF07916">
    <property type="entry name" value="TraG_N"/>
    <property type="match status" value="1"/>
</dbReference>
<comment type="caution">
    <text evidence="4">The sequence shown here is derived from an EMBL/GenBank/DDBJ whole genome shotgun (WGS) entry which is preliminary data.</text>
</comment>
<name>A0A0Q9YPG5_9GAMM</name>
<evidence type="ECO:0000259" key="3">
    <source>
        <dbReference type="Pfam" id="PF07916"/>
    </source>
</evidence>
<dbReference type="OrthoDB" id="5555296at2"/>
<evidence type="ECO:0000313" key="6">
    <source>
        <dbReference type="Proteomes" id="UP000051497"/>
    </source>
</evidence>
<dbReference type="STRING" id="295108.HT99x_02821"/>
<feature type="transmembrane region" description="Helical" evidence="2">
    <location>
        <begin position="392"/>
        <end position="410"/>
    </location>
</feature>
<dbReference type="InterPro" id="IPR012931">
    <property type="entry name" value="TraG_N_Proteobacteria"/>
</dbReference>
<feature type="region of interest" description="Disordered" evidence="1">
    <location>
        <begin position="601"/>
        <end position="621"/>
    </location>
</feature>
<reference evidence="5" key="3">
    <citation type="submission" date="2021-06" db="EMBL/GenBank/DDBJ databases">
        <title>Genomic Description and Analysis of Intracellular Bacteria, Candidatus Berkiella cookevillensis and Candidatus Berkiella aquae.</title>
        <authorList>
            <person name="Kidane D.T."/>
            <person name="Mehari Y.T."/>
            <person name="Rice F.C."/>
            <person name="Arivett B.A."/>
            <person name="Farone A.L."/>
            <person name="Berk S.G."/>
            <person name="Farone M.B."/>
        </authorList>
    </citation>
    <scope>NUCLEOTIDE SEQUENCE</scope>
    <source>
        <strain evidence="5">HT99</strain>
    </source>
</reference>
<dbReference type="EMBL" id="LKAJ01000017">
    <property type="protein sequence ID" value="KRG19162.1"/>
    <property type="molecule type" value="Genomic_DNA"/>
</dbReference>
<gene>
    <name evidence="5" type="ORF">HT99x_015665</name>
    <name evidence="4" type="ORF">HT99x_02821</name>
</gene>
<dbReference type="Proteomes" id="UP000051497">
    <property type="component" value="Unassembled WGS sequence"/>
</dbReference>
<proteinExistence type="predicted"/>
<feature type="transmembrane region" description="Helical" evidence="2">
    <location>
        <begin position="56"/>
        <end position="74"/>
    </location>
</feature>